<dbReference type="Gene3D" id="3.40.50.2000">
    <property type="entry name" value="Glycogen Phosphorylase B"/>
    <property type="match status" value="2"/>
</dbReference>
<organism evidence="4 5">
    <name type="scientific">Chlorogloeopsis fritschii PCC 6912</name>
    <dbReference type="NCBI Taxonomy" id="211165"/>
    <lineage>
        <taxon>Bacteria</taxon>
        <taxon>Bacillati</taxon>
        <taxon>Cyanobacteriota</taxon>
        <taxon>Cyanophyceae</taxon>
        <taxon>Nostocales</taxon>
        <taxon>Chlorogloeopsidaceae</taxon>
        <taxon>Chlorogloeopsis</taxon>
    </lineage>
</organism>
<accession>A0A3S0ZUT1</accession>
<keyword evidence="2" id="KW-0328">Glycosyltransferase</keyword>
<comment type="caution">
    <text evidence="4">The sequence shown here is derived from an EMBL/GenBank/DDBJ whole genome shotgun (WGS) entry which is preliminary data.</text>
</comment>
<proteinExistence type="inferred from homology"/>
<dbReference type="GO" id="GO:0016757">
    <property type="term" value="F:glycosyltransferase activity"/>
    <property type="evidence" value="ECO:0007669"/>
    <property type="project" value="UniProtKB-KW"/>
</dbReference>
<dbReference type="SUPFAM" id="SSF53756">
    <property type="entry name" value="UDP-Glycosyltransferase/glycogen phosphorylase"/>
    <property type="match status" value="1"/>
</dbReference>
<keyword evidence="5" id="KW-1185">Reference proteome</keyword>
<dbReference type="EMBL" id="RSCJ01000005">
    <property type="protein sequence ID" value="RUR84088.1"/>
    <property type="molecule type" value="Genomic_DNA"/>
</dbReference>
<comment type="similarity">
    <text evidence="1">Belongs to the glycosyltransferase group 1 family. Glycosyltransferase 4 subfamily.</text>
</comment>
<sequence length="396" mass="44513">MLMNNMGEKPNLGSKFKKKVDNFFVFLEIFECEGGIQSYIKDIFRAYLSFTEAYHGQVFLLRDSFCCSNPYQCERLQFHYFKSHSPQIGRVKITAALLKSLLQQHPQHVFCGHIKLAVLVQTLCQPLGIPYTVLTYGKEVWEVLPPQQQRALACAAKILTISRYSRDRLCAANNIEPNKVHLLPCAIDENKFTPGIKQPELIDKYDLAGAKILMTVARLWSGDIYKGVDVTIRALPQISQAFPEVKYLVIGRGDDQPRLAQLAKDLGVAERVIFAGFIPTEELITHYRLADAYVMPSQEGFGIVYLEAMACGVPVLAGDADGSSEPLQDGKLGWRVPHRDPDAVAKACIEILKGHDQRCDGQWLREEAIACFGMNAFQERLRQELLFVEPTPLSSC</sequence>
<dbReference type="STRING" id="211165.GCA_000317285_00941"/>
<protein>
    <submittedName>
        <fullName evidence="4">Uncharacterized protein</fullName>
    </submittedName>
</protein>
<keyword evidence="3" id="KW-0808">Transferase</keyword>
<evidence type="ECO:0000313" key="5">
    <source>
        <dbReference type="Proteomes" id="UP000268857"/>
    </source>
</evidence>
<dbReference type="RefSeq" id="WP_016873500.1">
    <property type="nucleotide sequence ID" value="NZ_AJLN01000045.1"/>
</dbReference>
<dbReference type="Proteomes" id="UP000268857">
    <property type="component" value="Unassembled WGS sequence"/>
</dbReference>
<reference evidence="4 5" key="1">
    <citation type="journal article" date="2019" name="Genome Biol. Evol.">
        <title>Day and night: Metabolic profiles and evolutionary relationships of six axenic non-marine cyanobacteria.</title>
        <authorList>
            <person name="Will S.E."/>
            <person name="Henke P."/>
            <person name="Boedeker C."/>
            <person name="Huang S."/>
            <person name="Brinkmann H."/>
            <person name="Rohde M."/>
            <person name="Jarek M."/>
            <person name="Friedl T."/>
            <person name="Seufert S."/>
            <person name="Schumacher M."/>
            <person name="Overmann J."/>
            <person name="Neumann-Schaal M."/>
            <person name="Petersen J."/>
        </authorList>
    </citation>
    <scope>NUCLEOTIDE SEQUENCE [LARGE SCALE GENOMIC DNA]</scope>
    <source>
        <strain evidence="4 5">PCC 6912</strain>
    </source>
</reference>
<dbReference type="AlphaFoldDB" id="A0A3S0ZUT1"/>
<dbReference type="PANTHER" id="PTHR12526:SF640">
    <property type="entry name" value="COLANIC ACID BIOSYNTHESIS GLYCOSYLTRANSFERASE WCAL-RELATED"/>
    <property type="match status" value="1"/>
</dbReference>
<name>A0A3S0ZUT1_CHLFR</name>
<evidence type="ECO:0000256" key="2">
    <source>
        <dbReference type="ARBA" id="ARBA00022676"/>
    </source>
</evidence>
<dbReference type="OrthoDB" id="9802525at2"/>
<dbReference type="PANTHER" id="PTHR12526">
    <property type="entry name" value="GLYCOSYLTRANSFERASE"/>
    <property type="match status" value="1"/>
</dbReference>
<evidence type="ECO:0000313" key="4">
    <source>
        <dbReference type="EMBL" id="RUR84088.1"/>
    </source>
</evidence>
<evidence type="ECO:0000256" key="3">
    <source>
        <dbReference type="ARBA" id="ARBA00022679"/>
    </source>
</evidence>
<evidence type="ECO:0000256" key="1">
    <source>
        <dbReference type="ARBA" id="ARBA00009481"/>
    </source>
</evidence>
<dbReference type="Pfam" id="PF13692">
    <property type="entry name" value="Glyco_trans_1_4"/>
    <property type="match status" value="1"/>
</dbReference>
<gene>
    <name evidence="4" type="ORF">PCC6912_16820</name>
</gene>